<reference evidence="3 4" key="1">
    <citation type="submission" date="2015-11" db="EMBL/GenBank/DDBJ databases">
        <title>Genome Sequence of Bacillus simplex strain VanAntwerpen2.</title>
        <authorList>
            <person name="Couger M.B."/>
        </authorList>
    </citation>
    <scope>NUCLEOTIDE SEQUENCE [LARGE SCALE GENOMIC DNA]</scope>
    <source>
        <strain evidence="3 4">VanAntwerpen02</strain>
    </source>
</reference>
<evidence type="ECO:0000313" key="3">
    <source>
        <dbReference type="EMBL" id="KWW22396.1"/>
    </source>
</evidence>
<name>A0A120GR60_9BACI</name>
<evidence type="ECO:0000256" key="1">
    <source>
        <dbReference type="HAMAP-Rule" id="MF_01538"/>
    </source>
</evidence>
<dbReference type="EMBL" id="LNNH01000004">
    <property type="protein sequence ID" value="KWW22396.1"/>
    <property type="molecule type" value="Genomic_DNA"/>
</dbReference>
<dbReference type="InterPro" id="IPR036806">
    <property type="entry name" value="YozE_SAM-like_sf"/>
</dbReference>
<organism evidence="3 4">
    <name type="scientific">Peribacillus simplex</name>
    <dbReference type="NCBI Taxonomy" id="1478"/>
    <lineage>
        <taxon>Bacteria</taxon>
        <taxon>Bacillati</taxon>
        <taxon>Bacillota</taxon>
        <taxon>Bacilli</taxon>
        <taxon>Bacillales</taxon>
        <taxon>Bacillaceae</taxon>
        <taxon>Peribacillus</taxon>
    </lineage>
</organism>
<dbReference type="SUPFAM" id="SSF140652">
    <property type="entry name" value="YozE-like"/>
    <property type="match status" value="1"/>
</dbReference>
<dbReference type="AlphaFoldDB" id="A0A120GR60"/>
<sequence>MRPFYLYLMKFRQPKEVDAITTFANHAYEDHGFPKHSTDYNEVSSYLELNADYLESMTVFDQAWEKYVQIEEGLLQEDQE</sequence>
<comment type="caution">
    <text evidence="3">The sequence shown here is derived from an EMBL/GenBank/DDBJ whole genome shotgun (WGS) entry which is preliminary data.</text>
</comment>
<dbReference type="Proteomes" id="UP000064189">
    <property type="component" value="Unassembled WGS sequence"/>
</dbReference>
<proteinExistence type="inferred from homology"/>
<accession>A0A120GR60</accession>
<evidence type="ECO:0000313" key="4">
    <source>
        <dbReference type="Proteomes" id="UP000064189"/>
    </source>
</evidence>
<dbReference type="Pfam" id="PF06855">
    <property type="entry name" value="YozE_SAM_like"/>
    <property type="match status" value="1"/>
</dbReference>
<protein>
    <recommendedName>
        <fullName evidence="1">UPF0346 protein AS888_12730</fullName>
    </recommendedName>
</protein>
<evidence type="ECO:0000259" key="2">
    <source>
        <dbReference type="Pfam" id="PF06855"/>
    </source>
</evidence>
<comment type="similarity">
    <text evidence="1">Belongs to the UPF0346 family.</text>
</comment>
<dbReference type="InterPro" id="IPR023089">
    <property type="entry name" value="YozE_SAM-like"/>
</dbReference>
<dbReference type="NCBIfam" id="NF010193">
    <property type="entry name" value="PRK13672.1"/>
    <property type="match status" value="1"/>
</dbReference>
<dbReference type="HAMAP" id="MF_01538">
    <property type="entry name" value="UPF0346"/>
    <property type="match status" value="1"/>
</dbReference>
<dbReference type="PIRSF" id="PIRSF037262">
    <property type="entry name" value="UCP037262"/>
    <property type="match status" value="1"/>
</dbReference>
<feature type="domain" description="YozE SAM-like" evidence="2">
    <location>
        <begin position="4"/>
        <end position="68"/>
    </location>
</feature>
<gene>
    <name evidence="3" type="ORF">AS888_12730</name>
</gene>
<dbReference type="InterPro" id="IPR010673">
    <property type="entry name" value="UPF0346"/>
</dbReference>
<dbReference type="Gene3D" id="1.10.150.260">
    <property type="entry name" value="YozE SAM-like"/>
    <property type="match status" value="1"/>
</dbReference>
<dbReference type="RefSeq" id="WP_061140442.1">
    <property type="nucleotide sequence ID" value="NZ_LNNH01000004.1"/>
</dbReference>
<keyword evidence="4" id="KW-1185">Reference proteome</keyword>